<organism evidence="1">
    <name type="scientific">bioreactor metagenome</name>
    <dbReference type="NCBI Taxonomy" id="1076179"/>
    <lineage>
        <taxon>unclassified sequences</taxon>
        <taxon>metagenomes</taxon>
        <taxon>ecological metagenomes</taxon>
    </lineage>
</organism>
<dbReference type="EMBL" id="VSSQ01042775">
    <property type="protein sequence ID" value="MPM96394.1"/>
    <property type="molecule type" value="Genomic_DNA"/>
</dbReference>
<name>A0A645E3M5_9ZZZZ</name>
<sequence length="89" mass="9650">MNGYMSVFTEYDLITPDGVSHDPKLIPHGAAGNKDSCFFADYIGGQPLQSVDGGIISIYIIAYLGFKHGLSHLGCRHGYSIASQIYIPQ</sequence>
<dbReference type="AlphaFoldDB" id="A0A645E3M5"/>
<reference evidence="1" key="1">
    <citation type="submission" date="2019-08" db="EMBL/GenBank/DDBJ databases">
        <authorList>
            <person name="Kucharzyk K."/>
            <person name="Murdoch R.W."/>
            <person name="Higgins S."/>
            <person name="Loffler F."/>
        </authorList>
    </citation>
    <scope>NUCLEOTIDE SEQUENCE</scope>
</reference>
<comment type="caution">
    <text evidence="1">The sequence shown here is derived from an EMBL/GenBank/DDBJ whole genome shotgun (WGS) entry which is preliminary data.</text>
</comment>
<gene>
    <name evidence="1" type="ORF">SDC9_143557</name>
</gene>
<accession>A0A645E3M5</accession>
<evidence type="ECO:0000313" key="1">
    <source>
        <dbReference type="EMBL" id="MPM96394.1"/>
    </source>
</evidence>
<protein>
    <submittedName>
        <fullName evidence="1">Uncharacterized protein</fullName>
    </submittedName>
</protein>
<proteinExistence type="predicted"/>